<evidence type="ECO:0000256" key="5">
    <source>
        <dbReference type="ARBA" id="ARBA00022741"/>
    </source>
</evidence>
<sequence>MNTNSMGKNDFCLWEIEDFEFRIGLLGTGAGFTTILDLIASKEYQDFLPPLRLVAITLASQDNAPSKRSYVQSLNVPLYTSWETMLDKHPDINLLVDVSGFKFKSSQIRKALPDSVSFLDHDTSIFFCGLHNMFQTASHCKVDLNRHQTLLDAIIGNIREDILLLDKDYRIVDLNDNVAHRIRKSKEDIVGKHCWDAQSLPGGSPFCSRRDPQCPVATTLFTKQKAESLITRVSEDGHLLYYRVYSYPMFNAQGELAQVLVMRRDITSRTHKEKQAQEKEKLSIMASMSMYLAHEIRNPLCVIGGFTKSLLKSPHLSEKERSKIRIIDEETGKLDAVLQNILNFTRRDAKEFGEVDMNEVVKETLELIDIGYNLRGHTFHVELKDDIPMLKGKMDILKQCILNIVKNAMEATPDGARIDITTGFDQDKVFVVIADKGVGMSEDEIEMAFSPFHTTKSKGYGLGLPMIRKAVEEFGGTIDLQSQKGVGTTVTLAFSPILELDESPSILSV</sequence>
<evidence type="ECO:0000313" key="12">
    <source>
        <dbReference type="Proteomes" id="UP000095200"/>
    </source>
</evidence>
<dbReference type="InterPro" id="IPR036890">
    <property type="entry name" value="HATPase_C_sf"/>
</dbReference>
<dbReference type="EC" id="2.7.13.3" evidence="2"/>
<dbReference type="InterPro" id="IPR000700">
    <property type="entry name" value="PAS-assoc_C"/>
</dbReference>
<name>A0A194AJJ9_9BACT</name>
<evidence type="ECO:0000256" key="1">
    <source>
        <dbReference type="ARBA" id="ARBA00000085"/>
    </source>
</evidence>
<dbReference type="Proteomes" id="UP000095200">
    <property type="component" value="Unassembled WGS sequence"/>
</dbReference>
<evidence type="ECO:0000256" key="8">
    <source>
        <dbReference type="ARBA" id="ARBA00023012"/>
    </source>
</evidence>
<evidence type="ECO:0000256" key="3">
    <source>
        <dbReference type="ARBA" id="ARBA00022553"/>
    </source>
</evidence>
<keyword evidence="4" id="KW-0808">Transferase</keyword>
<dbReference type="Gene3D" id="3.30.565.10">
    <property type="entry name" value="Histidine kinase-like ATPase, C-terminal domain"/>
    <property type="match status" value="1"/>
</dbReference>
<comment type="caution">
    <text evidence="11">The sequence shown here is derived from an EMBL/GenBank/DDBJ whole genome shotgun (WGS) entry which is preliminary data.</text>
</comment>
<evidence type="ECO:0000259" key="10">
    <source>
        <dbReference type="PROSITE" id="PS50113"/>
    </source>
</evidence>
<dbReference type="InterPro" id="IPR004358">
    <property type="entry name" value="Sig_transdc_His_kin-like_C"/>
</dbReference>
<evidence type="ECO:0000259" key="9">
    <source>
        <dbReference type="PROSITE" id="PS50109"/>
    </source>
</evidence>
<proteinExistence type="predicted"/>
<dbReference type="InterPro" id="IPR003594">
    <property type="entry name" value="HATPase_dom"/>
</dbReference>
<dbReference type="EMBL" id="BDFE01000017">
    <property type="protein sequence ID" value="GAU09231.1"/>
    <property type="molecule type" value="Genomic_DNA"/>
</dbReference>
<dbReference type="InterPro" id="IPR003661">
    <property type="entry name" value="HisK_dim/P_dom"/>
</dbReference>
<evidence type="ECO:0000256" key="2">
    <source>
        <dbReference type="ARBA" id="ARBA00012438"/>
    </source>
</evidence>
<dbReference type="SUPFAM" id="SSF47384">
    <property type="entry name" value="Homodimeric domain of signal transducing histidine kinase"/>
    <property type="match status" value="1"/>
</dbReference>
<evidence type="ECO:0000256" key="6">
    <source>
        <dbReference type="ARBA" id="ARBA00022777"/>
    </source>
</evidence>
<dbReference type="SUPFAM" id="SSF55785">
    <property type="entry name" value="PYP-like sensor domain (PAS domain)"/>
    <property type="match status" value="1"/>
</dbReference>
<dbReference type="PANTHER" id="PTHR43065:SF10">
    <property type="entry name" value="PEROXIDE STRESS-ACTIVATED HISTIDINE KINASE MAK3"/>
    <property type="match status" value="1"/>
</dbReference>
<accession>A0A194AJJ9</accession>
<dbReference type="PROSITE" id="PS50109">
    <property type="entry name" value="HIS_KIN"/>
    <property type="match status" value="1"/>
</dbReference>
<dbReference type="Pfam" id="PF02518">
    <property type="entry name" value="HATPase_c"/>
    <property type="match status" value="1"/>
</dbReference>
<gene>
    <name evidence="11" type="ORF">DPF_1953</name>
</gene>
<dbReference type="Gene3D" id="1.10.287.130">
    <property type="match status" value="1"/>
</dbReference>
<dbReference type="PROSITE" id="PS50113">
    <property type="entry name" value="PAC"/>
    <property type="match status" value="1"/>
</dbReference>
<evidence type="ECO:0000256" key="7">
    <source>
        <dbReference type="ARBA" id="ARBA00022840"/>
    </source>
</evidence>
<comment type="catalytic activity">
    <reaction evidence="1">
        <text>ATP + protein L-histidine = ADP + protein N-phospho-L-histidine.</text>
        <dbReference type="EC" id="2.7.13.3"/>
    </reaction>
</comment>
<dbReference type="AlphaFoldDB" id="A0A194AJJ9"/>
<dbReference type="InterPro" id="IPR013656">
    <property type="entry name" value="PAS_4"/>
</dbReference>
<keyword evidence="7" id="KW-0067">ATP-binding</keyword>
<dbReference type="SMART" id="SM00387">
    <property type="entry name" value="HATPase_c"/>
    <property type="match status" value="1"/>
</dbReference>
<feature type="domain" description="Histidine kinase" evidence="9">
    <location>
        <begin position="291"/>
        <end position="498"/>
    </location>
</feature>
<dbReference type="SUPFAM" id="SSF55874">
    <property type="entry name" value="ATPase domain of HSP90 chaperone/DNA topoisomerase II/histidine kinase"/>
    <property type="match status" value="1"/>
</dbReference>
<reference evidence="12" key="1">
    <citation type="submission" date="2016-06" db="EMBL/GenBank/DDBJ databases">
        <title>Draft genome sequence of Desulfoplanes formicivorans strain Pf12B.</title>
        <authorList>
            <person name="Watanabe M."/>
            <person name="Kojima H."/>
            <person name="Fukui M."/>
        </authorList>
    </citation>
    <scope>NUCLEOTIDE SEQUENCE [LARGE SCALE GENOMIC DNA]</scope>
    <source>
        <strain evidence="12">Pf12B</strain>
    </source>
</reference>
<keyword evidence="3" id="KW-0597">Phosphoprotein</keyword>
<dbReference type="PRINTS" id="PR00344">
    <property type="entry name" value="BCTRLSENSOR"/>
</dbReference>
<dbReference type="Pfam" id="PF08448">
    <property type="entry name" value="PAS_4"/>
    <property type="match status" value="1"/>
</dbReference>
<dbReference type="InterPro" id="IPR035965">
    <property type="entry name" value="PAS-like_dom_sf"/>
</dbReference>
<evidence type="ECO:0000256" key="4">
    <source>
        <dbReference type="ARBA" id="ARBA00022679"/>
    </source>
</evidence>
<dbReference type="CDD" id="cd00082">
    <property type="entry name" value="HisKA"/>
    <property type="match status" value="1"/>
</dbReference>
<dbReference type="InterPro" id="IPR005467">
    <property type="entry name" value="His_kinase_dom"/>
</dbReference>
<dbReference type="GO" id="GO:0000155">
    <property type="term" value="F:phosphorelay sensor kinase activity"/>
    <property type="evidence" value="ECO:0007669"/>
    <property type="project" value="InterPro"/>
</dbReference>
<keyword evidence="5" id="KW-0547">Nucleotide-binding</keyword>
<dbReference type="PANTHER" id="PTHR43065">
    <property type="entry name" value="SENSOR HISTIDINE KINASE"/>
    <property type="match status" value="1"/>
</dbReference>
<dbReference type="STRING" id="1592317.DPF_1953"/>
<keyword evidence="6 11" id="KW-0418">Kinase</keyword>
<evidence type="ECO:0000313" key="11">
    <source>
        <dbReference type="EMBL" id="GAU09231.1"/>
    </source>
</evidence>
<dbReference type="Pfam" id="PF00512">
    <property type="entry name" value="HisKA"/>
    <property type="match status" value="1"/>
</dbReference>
<protein>
    <recommendedName>
        <fullName evidence="2">histidine kinase</fullName>
        <ecNumber evidence="2">2.7.13.3</ecNumber>
    </recommendedName>
</protein>
<organism evidence="11 12">
    <name type="scientific">Desulfoplanes formicivorans</name>
    <dbReference type="NCBI Taxonomy" id="1592317"/>
    <lineage>
        <taxon>Bacteria</taxon>
        <taxon>Pseudomonadati</taxon>
        <taxon>Thermodesulfobacteriota</taxon>
        <taxon>Desulfovibrionia</taxon>
        <taxon>Desulfovibrionales</taxon>
        <taxon>Desulfoplanaceae</taxon>
        <taxon>Desulfoplanes</taxon>
    </lineage>
</organism>
<dbReference type="InterPro" id="IPR036097">
    <property type="entry name" value="HisK_dim/P_sf"/>
</dbReference>
<keyword evidence="12" id="KW-1185">Reference proteome</keyword>
<keyword evidence="8" id="KW-0902">Two-component regulatory system</keyword>
<dbReference type="Gene3D" id="3.30.450.20">
    <property type="entry name" value="PAS domain"/>
    <property type="match status" value="1"/>
</dbReference>
<dbReference type="SMART" id="SM00388">
    <property type="entry name" value="HisKA"/>
    <property type="match status" value="1"/>
</dbReference>
<feature type="domain" description="PAC" evidence="10">
    <location>
        <begin position="224"/>
        <end position="278"/>
    </location>
</feature>
<dbReference type="GO" id="GO:0005524">
    <property type="term" value="F:ATP binding"/>
    <property type="evidence" value="ECO:0007669"/>
    <property type="project" value="UniProtKB-KW"/>
</dbReference>